<evidence type="ECO:0000256" key="3">
    <source>
        <dbReference type="ARBA" id="ARBA00022679"/>
    </source>
</evidence>
<dbReference type="SUPFAM" id="SSF81799">
    <property type="entry name" value="Putative methyltransferase TM0872, insert domain"/>
    <property type="match status" value="1"/>
</dbReference>
<dbReference type="PANTHER" id="PTHR11265">
    <property type="entry name" value="S-ADENOSYL-METHYLTRANSFERASE MRAW"/>
    <property type="match status" value="1"/>
</dbReference>
<dbReference type="SUPFAM" id="SSF53335">
    <property type="entry name" value="S-adenosyl-L-methionine-dependent methyltransferases"/>
    <property type="match status" value="1"/>
</dbReference>
<dbReference type="Gene3D" id="1.10.150.170">
    <property type="entry name" value="Putative methyltransferase TM0872, insert domain"/>
    <property type="match status" value="1"/>
</dbReference>
<evidence type="ECO:0000256" key="2">
    <source>
        <dbReference type="ARBA" id="ARBA00022603"/>
    </source>
</evidence>
<reference evidence="6" key="1">
    <citation type="submission" date="2019-08" db="EMBL/GenBank/DDBJ databases">
        <authorList>
            <person name="Kucharzyk K."/>
            <person name="Murdoch R.W."/>
            <person name="Higgins S."/>
            <person name="Loffler F."/>
        </authorList>
    </citation>
    <scope>NUCLEOTIDE SEQUENCE</scope>
</reference>
<name>A0A645FV28_9ZZZZ</name>
<dbReference type="Pfam" id="PF01795">
    <property type="entry name" value="Methyltransf_5"/>
    <property type="match status" value="1"/>
</dbReference>
<evidence type="ECO:0000256" key="1">
    <source>
        <dbReference type="ARBA" id="ARBA00010396"/>
    </source>
</evidence>
<dbReference type="InterPro" id="IPR002903">
    <property type="entry name" value="RsmH"/>
</dbReference>
<dbReference type="PANTHER" id="PTHR11265:SF0">
    <property type="entry name" value="12S RRNA N4-METHYLCYTIDINE METHYLTRANSFERASE"/>
    <property type="match status" value="1"/>
</dbReference>
<comment type="caution">
    <text evidence="6">The sequence shown here is derived from an EMBL/GenBank/DDBJ whole genome shotgun (WGS) entry which is preliminary data.</text>
</comment>
<gene>
    <name evidence="6" type="primary">rsmH_44</name>
    <name evidence="6" type="ORF">SDC9_165685</name>
</gene>
<comment type="similarity">
    <text evidence="1">Belongs to the methyltransferase superfamily. RsmH family.</text>
</comment>
<dbReference type="GO" id="GO:0005737">
    <property type="term" value="C:cytoplasm"/>
    <property type="evidence" value="ECO:0007669"/>
    <property type="project" value="TreeGrafter"/>
</dbReference>
<evidence type="ECO:0000256" key="4">
    <source>
        <dbReference type="ARBA" id="ARBA00022691"/>
    </source>
</evidence>
<keyword evidence="4" id="KW-0949">S-adenosyl-L-methionine</keyword>
<sequence>MAARVEAELTTSARLVEVIAAAIPAAARHTGGHPAKRTFQALRIEVNRELEALEGMLPAALDSLALGGRIAVLAYHSLEDRLVKHALRDVTTSRAPRDLPVVPDELLPTFTLLTKGAERPSDEETATNPRAASARLRAAQRIKESR</sequence>
<feature type="compositionally biased region" description="Low complexity" evidence="5">
    <location>
        <begin position="130"/>
        <end position="139"/>
    </location>
</feature>
<evidence type="ECO:0000256" key="5">
    <source>
        <dbReference type="SAM" id="MobiDB-lite"/>
    </source>
</evidence>
<keyword evidence="3 6" id="KW-0808">Transferase</keyword>
<dbReference type="AlphaFoldDB" id="A0A645FV28"/>
<evidence type="ECO:0000313" key="6">
    <source>
        <dbReference type="EMBL" id="MPN18325.1"/>
    </source>
</evidence>
<keyword evidence="2 6" id="KW-0489">Methyltransferase</keyword>
<accession>A0A645FV28</accession>
<dbReference type="EC" id="2.1.1.199" evidence="6"/>
<organism evidence="6">
    <name type="scientific">bioreactor metagenome</name>
    <dbReference type="NCBI Taxonomy" id="1076179"/>
    <lineage>
        <taxon>unclassified sequences</taxon>
        <taxon>metagenomes</taxon>
        <taxon>ecological metagenomes</taxon>
    </lineage>
</organism>
<proteinExistence type="inferred from homology"/>
<protein>
    <submittedName>
        <fullName evidence="6">Ribosomal RNA small subunit methyltransferase H</fullName>
        <ecNumber evidence="6">2.1.1.199</ecNumber>
    </submittedName>
</protein>
<dbReference type="InterPro" id="IPR023397">
    <property type="entry name" value="SAM-dep_MeTrfase_MraW_recog"/>
</dbReference>
<dbReference type="GO" id="GO:0071424">
    <property type="term" value="F:rRNA (cytosine-N4-)-methyltransferase activity"/>
    <property type="evidence" value="ECO:0007669"/>
    <property type="project" value="TreeGrafter"/>
</dbReference>
<dbReference type="InterPro" id="IPR029063">
    <property type="entry name" value="SAM-dependent_MTases_sf"/>
</dbReference>
<feature type="region of interest" description="Disordered" evidence="5">
    <location>
        <begin position="114"/>
        <end position="146"/>
    </location>
</feature>
<dbReference type="GO" id="GO:0070475">
    <property type="term" value="P:rRNA base methylation"/>
    <property type="evidence" value="ECO:0007669"/>
    <property type="project" value="TreeGrafter"/>
</dbReference>
<dbReference type="Gene3D" id="3.40.50.150">
    <property type="entry name" value="Vaccinia Virus protein VP39"/>
    <property type="match status" value="1"/>
</dbReference>
<dbReference type="EMBL" id="VSSQ01065638">
    <property type="protein sequence ID" value="MPN18325.1"/>
    <property type="molecule type" value="Genomic_DNA"/>
</dbReference>